<evidence type="ECO:0000256" key="1">
    <source>
        <dbReference type="SAM" id="MobiDB-lite"/>
    </source>
</evidence>
<keyword evidence="2" id="KW-0472">Membrane</keyword>
<evidence type="ECO:0000313" key="3">
    <source>
        <dbReference type="EMBL" id="TBN57843.1"/>
    </source>
</evidence>
<evidence type="ECO:0008006" key="5">
    <source>
        <dbReference type="Google" id="ProtNLM"/>
    </source>
</evidence>
<accession>A0A4Q9GYI1</accession>
<name>A0A4Q9GYI1_9MICO</name>
<dbReference type="AlphaFoldDB" id="A0A4Q9GYI1"/>
<dbReference type="EMBL" id="SISG01000001">
    <property type="protein sequence ID" value="TBN57843.1"/>
    <property type="molecule type" value="Genomic_DNA"/>
</dbReference>
<dbReference type="RefSeq" id="WP_130981952.1">
    <property type="nucleotide sequence ID" value="NZ_SISG01000001.1"/>
</dbReference>
<comment type="caution">
    <text evidence="3">The sequence shown here is derived from an EMBL/GenBank/DDBJ whole genome shotgun (WGS) entry which is preliminary data.</text>
</comment>
<dbReference type="Proteomes" id="UP000294194">
    <property type="component" value="Unassembled WGS sequence"/>
</dbReference>
<keyword evidence="2" id="KW-0812">Transmembrane</keyword>
<feature type="compositionally biased region" description="Low complexity" evidence="1">
    <location>
        <begin position="244"/>
        <end position="264"/>
    </location>
</feature>
<reference evidence="4" key="1">
    <citation type="submission" date="2019-02" db="EMBL/GenBank/DDBJ databases">
        <title>Glaciihabitans arcticus sp. nov., a psychrotolerant bacterium isolated from polar soil.</title>
        <authorList>
            <person name="Dahal R.H."/>
        </authorList>
    </citation>
    <scope>NUCLEOTIDE SEQUENCE [LARGE SCALE GENOMIC DNA]</scope>
    <source>
        <strain evidence="4">RP-3-7</strain>
    </source>
</reference>
<evidence type="ECO:0000256" key="2">
    <source>
        <dbReference type="SAM" id="Phobius"/>
    </source>
</evidence>
<keyword evidence="2" id="KW-1133">Transmembrane helix</keyword>
<feature type="compositionally biased region" description="Acidic residues" evidence="1">
    <location>
        <begin position="232"/>
        <end position="243"/>
    </location>
</feature>
<gene>
    <name evidence="3" type="ORF">EYE40_10825</name>
</gene>
<proteinExistence type="predicted"/>
<feature type="transmembrane region" description="Helical" evidence="2">
    <location>
        <begin position="37"/>
        <end position="60"/>
    </location>
</feature>
<evidence type="ECO:0000313" key="4">
    <source>
        <dbReference type="Proteomes" id="UP000294194"/>
    </source>
</evidence>
<sequence length="264" mass="28198">MSAKDSGPIVFGGVPRIDFLPLEVKQRKANRRSRRSLIGLVIVVLAACLAGYAFSAYLAIQGQMSLVAEQAKTQELLEAQTEFIEAKNAADALAAATNARLVASSPEILWKAYFAELAKTMPGKATILSFAVDAQNVLELDFGGASTVPLENPRIATIEFTVRTATLPIADKVMINLRGMTGYADAAASTIQADDDGGYIMSITLNVNSEAFERRFFLMNLDGTPKDGAVVVEEEEETAEEDAAGTPTNTPTPNPTSTSTEDED</sequence>
<organism evidence="3 4">
    <name type="scientific">Glaciihabitans arcticus</name>
    <dbReference type="NCBI Taxonomy" id="2668039"/>
    <lineage>
        <taxon>Bacteria</taxon>
        <taxon>Bacillati</taxon>
        <taxon>Actinomycetota</taxon>
        <taxon>Actinomycetes</taxon>
        <taxon>Micrococcales</taxon>
        <taxon>Microbacteriaceae</taxon>
        <taxon>Glaciihabitans</taxon>
    </lineage>
</organism>
<keyword evidence="4" id="KW-1185">Reference proteome</keyword>
<feature type="region of interest" description="Disordered" evidence="1">
    <location>
        <begin position="228"/>
        <end position="264"/>
    </location>
</feature>
<protein>
    <recommendedName>
        <fullName evidence="5">Fimbrial assembly protein</fullName>
    </recommendedName>
</protein>